<sequence length="1658" mass="169673">MSNNTHHDAHPPPARSQSLLLTPSDTTQARWPPTGSPVTIRLQGRDVFGNVVPCSNATAATALWLLWDGQQMAPSTTNTTTTNTTNTTTQSASSQDHSSSSNPVDPPSATDQLLGLTWRCGSRGGDGGGGGGIGEATFVVSFRATRAGQHTVGLAVAQTGELACSWALAVAPGPWPAPPSAPASMLLDLPFIGFPVTATAGIPLLITLQARDPDGNPLPCDPTWASTAFGLVGQQLATGWVCGPNGTFQATWMPTRAGGCRLEGWVRCGGGEEADEATRVGGGPVMVTVVPGPASPARSTYEAPSLTTAGQPYPIALSLRDAYDNPVAGCPTPGDLALGAVTLEWDGADLPPAALAVTAGGGDCNATTTNSTIATNGTKSLVGGGDDDDDDGVSTNSITAMGSNNSNCSITNSTNITNGTAVCLIAFVPTQAGPHLLSAPRLQGVPLAAPPTHVIVTPASPTAARSTCNATAANTTTTANATLVVRAGGPPVRMLCAVRDRYGNHIPCTAARAANGSTVELRWDGATATTLVRWGCEREGGDDGGRFVVEYGPDPRQCGPHVVVAWMAEGPVANGGTTRVEVVAASSSISPAFKGLLPDAVLPGISWDRWVKWPSVEYKSPLTMRARRVHPHPTIPTLPFFHSSTYILTNRRPACPIAASRSTFALRTTNATATTGTRLNVTLTARDRFGNQVSCPAPPPDTPFPFRLSVSPTTTTTPPLISQPQTDGDDDGWGCEPEGGGRFVDWWMEALGAGGYRVRVDLMPGDDEGDEDAGRGGAVTPGPVNLTLRAGELFIFCRDILLSDVVDDPLLRLLVAGADPAGRPVPCPYADRSPALALIWNGTRISPDESCVMMNGSWLYQLTWNVTGGMVMTGRVVLDGLCVGREDEGSVQGLPAVVRLRDNGDTLLLSLVTSRPLAAPPAITIAGHPVAATPLNSSGTQLEARWTVGPEDCLRWAEGTVLGYWVTPARDVNGDMTMVGLAGSAPQGNGTVRIDCMPPALLSATLTGDGPHADQVLTGGTVTLRFALSEALGRPPAVALAGHLVTARRIAPTSNQASYQPTSADPAGPLGFAIADVVDRAGNALLPEGHSITAATSGVSVVVLERNCTVDGDCGPNGTCLALAGATGVALCQCPPGRSGPRCLTIEGSCTVDPDCAHEAHCLGQAPSRACVCAQGWMGTHCQTPAPGCASDAECQAAGDGMARCLVEEAPARCRCSDGQLSALGSACPPAAPTTSTSSVFLWAGALGGGLTALFSLLLLILALVTPGGGDDVGVGDVDGQEVVMALPAMPPATNDTQRYRRRFRAPPLAQLRAPLLRIPLANGGATTIPQPAAAEGLAPDLLLLVNRGASPAPAAAAAAADDNEDANENDENADLPAGAEMNTNNIINIPGVAMPVSMPLPAAPDQQRVSPVPVVPLPAAAHQQTSTPPPQAVARRALLAVLLADADLDLRPSDPITTTTSAPTAASCCQPHTPSPTGVPAPAASSRHPHAPLSLLSGASDPTAEQAGQRKKRASQGTGSRGQGSSGTRAGDDADGGGDGAAVVMTMQMGPCAPALQPAPAAATDGGVLMQACAAVDDDDDAANGDGGRRDRDMEGPSGCCENNGPQPWSETPRVVGDQEEAKQPGLTPQPPAMPRDPRLPARPRAPTQVQVAALSL</sequence>
<protein>
    <recommendedName>
        <fullName evidence="3">EGF-like domain-containing protein</fullName>
    </recommendedName>
</protein>
<evidence type="ECO:0000256" key="2">
    <source>
        <dbReference type="SAM" id="MobiDB-lite"/>
    </source>
</evidence>
<feature type="region of interest" description="Disordered" evidence="2">
    <location>
        <begin position="1451"/>
        <end position="1543"/>
    </location>
</feature>
<name>A0ABQ8URU1_9EUKA</name>
<feature type="region of interest" description="Disordered" evidence="2">
    <location>
        <begin position="75"/>
        <end position="112"/>
    </location>
</feature>
<organism evidence="4 5">
    <name type="scientific">Paratrimastix pyriformis</name>
    <dbReference type="NCBI Taxonomy" id="342808"/>
    <lineage>
        <taxon>Eukaryota</taxon>
        <taxon>Metamonada</taxon>
        <taxon>Preaxostyla</taxon>
        <taxon>Paratrimastigidae</taxon>
        <taxon>Paratrimastix</taxon>
    </lineage>
</organism>
<evidence type="ECO:0000256" key="1">
    <source>
        <dbReference type="PROSITE-ProRule" id="PRU00076"/>
    </source>
</evidence>
<keyword evidence="5" id="KW-1185">Reference proteome</keyword>
<evidence type="ECO:0000313" key="4">
    <source>
        <dbReference type="EMBL" id="KAJ4459450.1"/>
    </source>
</evidence>
<feature type="compositionally biased region" description="Acidic residues" evidence="2">
    <location>
        <begin position="1362"/>
        <end position="1374"/>
    </location>
</feature>
<feature type="region of interest" description="Disordered" evidence="2">
    <location>
        <begin position="1"/>
        <end position="37"/>
    </location>
</feature>
<feature type="region of interest" description="Disordered" evidence="2">
    <location>
        <begin position="712"/>
        <end position="731"/>
    </location>
</feature>
<comment type="caution">
    <text evidence="4">The sequence shown here is derived from an EMBL/GenBank/DDBJ whole genome shotgun (WGS) entry which is preliminary data.</text>
</comment>
<dbReference type="CDD" id="cd00054">
    <property type="entry name" value="EGF_CA"/>
    <property type="match status" value="1"/>
</dbReference>
<feature type="compositionally biased region" description="Low complexity" evidence="2">
    <location>
        <begin position="76"/>
        <end position="101"/>
    </location>
</feature>
<keyword evidence="1" id="KW-1015">Disulfide bond</keyword>
<dbReference type="EMBL" id="JAPMOS010000019">
    <property type="protein sequence ID" value="KAJ4459450.1"/>
    <property type="molecule type" value="Genomic_DNA"/>
</dbReference>
<evidence type="ECO:0000259" key="3">
    <source>
        <dbReference type="PROSITE" id="PS50026"/>
    </source>
</evidence>
<evidence type="ECO:0000313" key="5">
    <source>
        <dbReference type="Proteomes" id="UP001141327"/>
    </source>
</evidence>
<dbReference type="PANTHER" id="PTHR24033">
    <property type="entry name" value="EGF-LIKE DOMAIN-CONTAINING PROTEIN"/>
    <property type="match status" value="1"/>
</dbReference>
<gene>
    <name evidence="4" type="ORF">PAPYR_4496</name>
</gene>
<feature type="domain" description="EGF-like" evidence="3">
    <location>
        <begin position="1146"/>
        <end position="1183"/>
    </location>
</feature>
<feature type="region of interest" description="Disordered" evidence="2">
    <location>
        <begin position="1356"/>
        <end position="1379"/>
    </location>
</feature>
<feature type="disulfide bond" evidence="1">
    <location>
        <begin position="1134"/>
        <end position="1143"/>
    </location>
</feature>
<dbReference type="Proteomes" id="UP001141327">
    <property type="component" value="Unassembled WGS sequence"/>
</dbReference>
<comment type="caution">
    <text evidence="1">Lacks conserved residue(s) required for the propagation of feature annotation.</text>
</comment>
<proteinExistence type="predicted"/>
<dbReference type="PROSITE" id="PS01186">
    <property type="entry name" value="EGF_2"/>
    <property type="match status" value="1"/>
</dbReference>
<dbReference type="InterPro" id="IPR051830">
    <property type="entry name" value="NOTCH_homolog"/>
</dbReference>
<feature type="compositionally biased region" description="Basic and acidic residues" evidence="2">
    <location>
        <begin position="1"/>
        <end position="10"/>
    </location>
</feature>
<feature type="disulfide bond" evidence="1">
    <location>
        <begin position="1173"/>
        <end position="1182"/>
    </location>
</feature>
<feature type="compositionally biased region" description="Low complexity" evidence="2">
    <location>
        <begin position="1454"/>
        <end position="1468"/>
    </location>
</feature>
<reference evidence="4" key="1">
    <citation type="journal article" date="2022" name="bioRxiv">
        <title>Genomics of Preaxostyla Flagellates Illuminates Evolutionary Transitions and the Path Towards Mitochondrial Loss.</title>
        <authorList>
            <person name="Novak L.V.F."/>
            <person name="Treitli S.C."/>
            <person name="Pyrih J."/>
            <person name="Halakuc P."/>
            <person name="Pipaliya S.V."/>
            <person name="Vacek V."/>
            <person name="Brzon O."/>
            <person name="Soukal P."/>
            <person name="Eme L."/>
            <person name="Dacks J.B."/>
            <person name="Karnkowska A."/>
            <person name="Elias M."/>
            <person name="Hampl V."/>
        </authorList>
    </citation>
    <scope>NUCLEOTIDE SEQUENCE</scope>
    <source>
        <strain evidence="4">RCP-MX</strain>
    </source>
</reference>
<feature type="region of interest" description="Disordered" evidence="2">
    <location>
        <begin position="1579"/>
        <end position="1658"/>
    </location>
</feature>
<dbReference type="InterPro" id="IPR000742">
    <property type="entry name" value="EGF"/>
</dbReference>
<dbReference type="SMART" id="SM00181">
    <property type="entry name" value="EGF"/>
    <property type="match status" value="2"/>
</dbReference>
<feature type="domain" description="EGF-like" evidence="3">
    <location>
        <begin position="1104"/>
        <end position="1144"/>
    </location>
</feature>
<dbReference type="PROSITE" id="PS00022">
    <property type="entry name" value="EGF_1"/>
    <property type="match status" value="2"/>
</dbReference>
<dbReference type="Gene3D" id="2.10.25.10">
    <property type="entry name" value="Laminin"/>
    <property type="match status" value="1"/>
</dbReference>
<dbReference type="PROSITE" id="PS50026">
    <property type="entry name" value="EGF_3"/>
    <property type="match status" value="2"/>
</dbReference>
<feature type="compositionally biased region" description="Polar residues" evidence="2">
    <location>
        <begin position="15"/>
        <end position="29"/>
    </location>
</feature>
<keyword evidence="1" id="KW-0245">EGF-like domain</keyword>
<accession>A0ABQ8URU1</accession>